<comment type="caution">
    <text evidence="2">The sequence shown here is derived from an EMBL/GenBank/DDBJ whole genome shotgun (WGS) entry which is preliminary data.</text>
</comment>
<feature type="transmembrane region" description="Helical" evidence="1">
    <location>
        <begin position="78"/>
        <end position="97"/>
    </location>
</feature>
<evidence type="ECO:0008006" key="4">
    <source>
        <dbReference type="Google" id="ProtNLM"/>
    </source>
</evidence>
<dbReference type="InterPro" id="IPR024529">
    <property type="entry name" value="ECF_trnsprt_substrate-spec"/>
</dbReference>
<proteinExistence type="predicted"/>
<feature type="transmembrane region" description="Helical" evidence="1">
    <location>
        <begin position="12"/>
        <end position="29"/>
    </location>
</feature>
<evidence type="ECO:0000256" key="1">
    <source>
        <dbReference type="SAM" id="Phobius"/>
    </source>
</evidence>
<dbReference type="AlphaFoldDB" id="C0XLW4"/>
<accession>C0XLW4</accession>
<dbReference type="SMR" id="C0XLW4"/>
<dbReference type="GO" id="GO:0022857">
    <property type="term" value="F:transmembrane transporter activity"/>
    <property type="evidence" value="ECO:0007669"/>
    <property type="project" value="InterPro"/>
</dbReference>
<dbReference type="Proteomes" id="UP000003752">
    <property type="component" value="Unassembled WGS sequence"/>
</dbReference>
<evidence type="ECO:0000313" key="3">
    <source>
        <dbReference type="Proteomes" id="UP000003752"/>
    </source>
</evidence>
<evidence type="ECO:0000313" key="2">
    <source>
        <dbReference type="EMBL" id="EEI23638.1"/>
    </source>
</evidence>
<reference evidence="2 3" key="1">
    <citation type="submission" date="2009-01" db="EMBL/GenBank/DDBJ databases">
        <authorList>
            <person name="Qin X."/>
            <person name="Bachman B."/>
            <person name="Battles P."/>
            <person name="Bell A."/>
            <person name="Bess C."/>
            <person name="Bickham C."/>
            <person name="Chaboub L."/>
            <person name="Chen D."/>
            <person name="Coyle M."/>
            <person name="Deiros D.R."/>
            <person name="Dinh H."/>
            <person name="Forbes L."/>
            <person name="Fowler G."/>
            <person name="Francisco L."/>
            <person name="Fu Q."/>
            <person name="Gubbala S."/>
            <person name="Hale W."/>
            <person name="Han Y."/>
            <person name="Hemphill L."/>
            <person name="Highlander S.K."/>
            <person name="Hirani K."/>
            <person name="Hogues M."/>
            <person name="Jackson L."/>
            <person name="Jakkamsetti A."/>
            <person name="Javaid M."/>
            <person name="Jiang H."/>
            <person name="Korchina V."/>
            <person name="Kovar C."/>
            <person name="Lara F."/>
            <person name="Lee S."/>
            <person name="Mata R."/>
            <person name="Mathew T."/>
            <person name="Moen C."/>
            <person name="Morales K."/>
            <person name="Munidasa M."/>
            <person name="Nazareth L."/>
            <person name="Ngo R."/>
            <person name="Nguyen L."/>
            <person name="Okwuonu G."/>
            <person name="Ongeri F."/>
            <person name="Patil S."/>
            <person name="Petrosino J."/>
            <person name="Pham C."/>
            <person name="Pham P."/>
            <person name="Pu L.-L."/>
            <person name="Puazo M."/>
            <person name="Raj R."/>
            <person name="Reid J."/>
            <person name="Rouhana J."/>
            <person name="Saada N."/>
            <person name="Shang Y."/>
            <person name="Simmons D."/>
            <person name="Thornton R."/>
            <person name="Warren J."/>
            <person name="Weissenberger G."/>
            <person name="Zhang J."/>
            <person name="Zhang L."/>
            <person name="Zhou C."/>
            <person name="Zhu D."/>
            <person name="Muzny D."/>
            <person name="Worley K."/>
            <person name="Gibbs R."/>
        </authorList>
    </citation>
    <scope>NUCLEOTIDE SEQUENCE [LARGE SCALE GENOMIC DNA]</scope>
    <source>
        <strain evidence="3">ATCC 8290 / DSM 20176 / CCUG 30140 / JCM 1155 / KCTC 3500 / NBRC 15886 / NCIMB 8040 / NRRL B-1843 / 9</strain>
    </source>
</reference>
<keyword evidence="1" id="KW-0812">Transmembrane</keyword>
<gene>
    <name evidence="2" type="ORF">HMPREF0519_2225</name>
</gene>
<feature type="transmembrane region" description="Helical" evidence="1">
    <location>
        <begin position="144"/>
        <end position="162"/>
    </location>
</feature>
<keyword evidence="3" id="KW-1185">Reference proteome</keyword>
<dbReference type="Gene3D" id="1.10.1760.20">
    <property type="match status" value="1"/>
</dbReference>
<dbReference type="EMBL" id="ACGP01000185">
    <property type="protein sequence ID" value="EEI23638.1"/>
    <property type="molecule type" value="Genomic_DNA"/>
</dbReference>
<protein>
    <recommendedName>
        <fullName evidence="4">Folate family ECF transporter S component</fullName>
    </recommendedName>
</protein>
<dbReference type="Pfam" id="PF12822">
    <property type="entry name" value="ECF_trnsprt"/>
    <property type="match status" value="1"/>
</dbReference>
<feature type="transmembrane region" description="Helical" evidence="1">
    <location>
        <begin position="41"/>
        <end position="66"/>
    </location>
</feature>
<keyword evidence="1" id="KW-0472">Membrane</keyword>
<dbReference type="NCBIfam" id="TIGR04518">
    <property type="entry name" value="ECF_S_folT_fam"/>
    <property type="match status" value="1"/>
</dbReference>
<dbReference type="HOGENOM" id="CLU_098232_3_0_9"/>
<dbReference type="InterPro" id="IPR030949">
    <property type="entry name" value="ECF_S_folate_fam"/>
</dbReference>
<feature type="transmembrane region" description="Helical" evidence="1">
    <location>
        <begin position="109"/>
        <end position="132"/>
    </location>
</feature>
<dbReference type="RefSeq" id="WP_004561515.1">
    <property type="nucleotide sequence ID" value="NZ_AZDF01000038.1"/>
</dbReference>
<sequence>MKSLSLGFHKLRTLDIAVLSLLLALGLIIDRFTVGTKSIQIGFGFVIIALASYLYGPVWASAVAALSDIIGTLISGGVYNPGFTISAILGAAIYGLFFYNQEITWTKVIVSQLIIAVFVNTVLNTLWLTLMYNTPFIALLPARLLKEIIVTPLQIAIIYFVFNSAQFERIKNKLIG</sequence>
<organism evidence="2 3">
    <name type="scientific">Lentilactobacillus hilgardii (strain ATCC 8290 / DSM 20176 / CCUG 30140 / JCM 1155 / KCTC 3500 / NBRC 15886 / NCIMB 8040 / NRRL B-1843 / 9)</name>
    <dbReference type="NCBI Taxonomy" id="1423757"/>
    <lineage>
        <taxon>Bacteria</taxon>
        <taxon>Bacillati</taxon>
        <taxon>Bacillota</taxon>
        <taxon>Bacilli</taxon>
        <taxon>Lactobacillales</taxon>
        <taxon>Lactobacillaceae</taxon>
        <taxon>Lentilactobacillus</taxon>
    </lineage>
</organism>
<name>C0XLW4_LENH9</name>
<keyword evidence="1" id="KW-1133">Transmembrane helix</keyword>